<feature type="transmembrane region" description="Helical" evidence="1">
    <location>
        <begin position="150"/>
        <end position="169"/>
    </location>
</feature>
<dbReference type="Proteomes" id="UP000886744">
    <property type="component" value="Unassembled WGS sequence"/>
</dbReference>
<gene>
    <name evidence="2" type="ORF">IAC94_08540</name>
</gene>
<accession>A0A9D1E2K4</accession>
<reference evidence="2" key="2">
    <citation type="journal article" date="2021" name="PeerJ">
        <title>Extensive microbial diversity within the chicken gut microbiome revealed by metagenomics and culture.</title>
        <authorList>
            <person name="Gilroy R."/>
            <person name="Ravi A."/>
            <person name="Getino M."/>
            <person name="Pursley I."/>
            <person name="Horton D.L."/>
            <person name="Alikhan N.F."/>
            <person name="Baker D."/>
            <person name="Gharbi K."/>
            <person name="Hall N."/>
            <person name="Watson M."/>
            <person name="Adriaenssens E.M."/>
            <person name="Foster-Nyarko E."/>
            <person name="Jarju S."/>
            <person name="Secka A."/>
            <person name="Antonio M."/>
            <person name="Oren A."/>
            <person name="Chaudhuri R.R."/>
            <person name="La Ragione R."/>
            <person name="Hildebrand F."/>
            <person name="Pallen M.J."/>
        </authorList>
    </citation>
    <scope>NUCLEOTIDE SEQUENCE</scope>
    <source>
        <strain evidence="2">ChiHjej13B12-12457</strain>
    </source>
</reference>
<dbReference type="InterPro" id="IPR009057">
    <property type="entry name" value="Homeodomain-like_sf"/>
</dbReference>
<evidence type="ECO:0000256" key="1">
    <source>
        <dbReference type="SAM" id="Phobius"/>
    </source>
</evidence>
<dbReference type="EMBL" id="DVHI01000103">
    <property type="protein sequence ID" value="HIR63545.1"/>
    <property type="molecule type" value="Genomic_DNA"/>
</dbReference>
<dbReference type="Gene3D" id="1.10.357.10">
    <property type="entry name" value="Tetracycline Repressor, domain 2"/>
    <property type="match status" value="1"/>
</dbReference>
<name>A0A9D1E2K4_9BACT</name>
<sequence>MNEEKPKTRIRRTNEQVDKAICDALTTLAGQMPLARITVNQLIAEAGIEAAVFFKRYSSIDDLIYEYVRDHDFWLGETVSYRKMDKEGAERYYIRTLEGLCRHLDSNGPLRDSLLWELASDSEAVKKIADIRELENESLLAYYRKYFKGTGLDISGVTAVLIAGIYYLYLHRGKSTFCGLDLNTEKDSRRLLRLLSRTVHTLFAEAGKSTSDDSVRNSELARRMEAKGLDRAAICDILGLTPDELAALLPE</sequence>
<keyword evidence="1" id="KW-0812">Transmembrane</keyword>
<dbReference type="SUPFAM" id="SSF46689">
    <property type="entry name" value="Homeodomain-like"/>
    <property type="match status" value="1"/>
</dbReference>
<reference evidence="2" key="1">
    <citation type="submission" date="2020-10" db="EMBL/GenBank/DDBJ databases">
        <authorList>
            <person name="Gilroy R."/>
        </authorList>
    </citation>
    <scope>NUCLEOTIDE SEQUENCE</scope>
    <source>
        <strain evidence="2">ChiHjej13B12-12457</strain>
    </source>
</reference>
<comment type="caution">
    <text evidence="2">The sequence shown here is derived from an EMBL/GenBank/DDBJ whole genome shotgun (WGS) entry which is preliminary data.</text>
</comment>
<protein>
    <submittedName>
        <fullName evidence="2">TetR/AcrR family transcriptional regulator</fullName>
    </submittedName>
</protein>
<dbReference type="AlphaFoldDB" id="A0A9D1E2K4"/>
<proteinExistence type="predicted"/>
<keyword evidence="1" id="KW-0472">Membrane</keyword>
<evidence type="ECO:0000313" key="2">
    <source>
        <dbReference type="EMBL" id="HIR63545.1"/>
    </source>
</evidence>
<keyword evidence="1" id="KW-1133">Transmembrane helix</keyword>
<organism evidence="2 3">
    <name type="scientific">Candidatus Coprenecus avistercoris</name>
    <dbReference type="NCBI Taxonomy" id="2840730"/>
    <lineage>
        <taxon>Bacteria</taxon>
        <taxon>Pseudomonadati</taxon>
        <taxon>Bacteroidota</taxon>
        <taxon>Bacteroidia</taxon>
        <taxon>Bacteroidales</taxon>
        <taxon>Rikenellaceae</taxon>
        <taxon>Rikenellaceae incertae sedis</taxon>
        <taxon>Candidatus Coprenecus</taxon>
    </lineage>
</organism>
<evidence type="ECO:0000313" key="3">
    <source>
        <dbReference type="Proteomes" id="UP000886744"/>
    </source>
</evidence>